<dbReference type="SMART" id="SM00346">
    <property type="entry name" value="HTH_ICLR"/>
    <property type="match status" value="1"/>
</dbReference>
<dbReference type="InterPro" id="IPR005471">
    <property type="entry name" value="Tscrpt_reg_IclR_N"/>
</dbReference>
<dbReference type="InterPro" id="IPR036388">
    <property type="entry name" value="WH-like_DNA-bd_sf"/>
</dbReference>
<keyword evidence="2 6" id="KW-0238">DNA-binding</keyword>
<dbReference type="SUPFAM" id="SSF55781">
    <property type="entry name" value="GAF domain-like"/>
    <property type="match status" value="1"/>
</dbReference>
<sequence>MTEQSMQTITRAVNILKAFSQKEKELSLADLHRKLGLSKSSLQRILNTLVLQGLIDKDENRKTYRLGIELYFLGHLVEENSNLMSIAKPYMTHLNKCFDETISLSIIHHNKRKCIGYIASNHELAALTYIGQYSPLYAGSSAKCLMAYLPDEEVEALLEGEDFESFTNKTIRNKETLLVELDTIRKNGYSISYGERVPGTFSISAPIIDRFNRVIAALSILMPTVRVKETQIEQYIEQVKETAQLISMKLS</sequence>
<dbReference type="InterPro" id="IPR029016">
    <property type="entry name" value="GAF-like_dom_sf"/>
</dbReference>
<evidence type="ECO:0000256" key="1">
    <source>
        <dbReference type="ARBA" id="ARBA00023015"/>
    </source>
</evidence>
<dbReference type="Pfam" id="PF09339">
    <property type="entry name" value="HTH_IclR"/>
    <property type="match status" value="1"/>
</dbReference>
<evidence type="ECO:0000256" key="2">
    <source>
        <dbReference type="ARBA" id="ARBA00023125"/>
    </source>
</evidence>
<dbReference type="PANTHER" id="PTHR30136:SF24">
    <property type="entry name" value="HTH-TYPE TRANSCRIPTIONAL REPRESSOR ALLR"/>
    <property type="match status" value="1"/>
</dbReference>
<feature type="domain" description="HTH iclR-type" evidence="4">
    <location>
        <begin position="6"/>
        <end position="68"/>
    </location>
</feature>
<proteinExistence type="predicted"/>
<keyword evidence="1" id="KW-0805">Transcription regulation</keyword>
<dbReference type="InterPro" id="IPR036390">
    <property type="entry name" value="WH_DNA-bd_sf"/>
</dbReference>
<dbReference type="PROSITE" id="PS51077">
    <property type="entry name" value="HTH_ICLR"/>
    <property type="match status" value="1"/>
</dbReference>
<dbReference type="PROSITE" id="PS51078">
    <property type="entry name" value="ICLR_ED"/>
    <property type="match status" value="1"/>
</dbReference>
<evidence type="ECO:0000256" key="3">
    <source>
        <dbReference type="ARBA" id="ARBA00023163"/>
    </source>
</evidence>
<dbReference type="RefSeq" id="WP_338021691.1">
    <property type="nucleotide sequence ID" value="NZ_JAFBDZ010000001.1"/>
</dbReference>
<evidence type="ECO:0000259" key="4">
    <source>
        <dbReference type="PROSITE" id="PS51077"/>
    </source>
</evidence>
<evidence type="ECO:0000259" key="5">
    <source>
        <dbReference type="PROSITE" id="PS51078"/>
    </source>
</evidence>
<dbReference type="InterPro" id="IPR050707">
    <property type="entry name" value="HTH_MetabolicPath_Reg"/>
</dbReference>
<gene>
    <name evidence="6" type="ORF">JOC86_000103</name>
</gene>
<dbReference type="Gene3D" id="1.10.10.10">
    <property type="entry name" value="Winged helix-like DNA-binding domain superfamily/Winged helix DNA-binding domain"/>
    <property type="match status" value="1"/>
</dbReference>
<dbReference type="EMBL" id="JAFBDZ010000001">
    <property type="protein sequence ID" value="MBM7583566.1"/>
    <property type="molecule type" value="Genomic_DNA"/>
</dbReference>
<dbReference type="Pfam" id="PF01614">
    <property type="entry name" value="IclR_C"/>
    <property type="match status" value="1"/>
</dbReference>
<dbReference type="GO" id="GO:0003677">
    <property type="term" value="F:DNA binding"/>
    <property type="evidence" value="ECO:0007669"/>
    <property type="project" value="UniProtKB-KW"/>
</dbReference>
<dbReference type="Proteomes" id="UP001646157">
    <property type="component" value="Unassembled WGS sequence"/>
</dbReference>
<dbReference type="SUPFAM" id="SSF46785">
    <property type="entry name" value="Winged helix' DNA-binding domain"/>
    <property type="match status" value="1"/>
</dbReference>
<feature type="domain" description="IclR-ED" evidence="5">
    <location>
        <begin position="69"/>
        <end position="251"/>
    </location>
</feature>
<organism evidence="6 7">
    <name type="scientific">Rossellomorea pakistanensis</name>
    <dbReference type="NCBI Taxonomy" id="992288"/>
    <lineage>
        <taxon>Bacteria</taxon>
        <taxon>Bacillati</taxon>
        <taxon>Bacillota</taxon>
        <taxon>Bacilli</taxon>
        <taxon>Bacillales</taxon>
        <taxon>Bacillaceae</taxon>
        <taxon>Rossellomorea</taxon>
    </lineage>
</organism>
<evidence type="ECO:0000313" key="7">
    <source>
        <dbReference type="Proteomes" id="UP001646157"/>
    </source>
</evidence>
<reference evidence="6 7" key="1">
    <citation type="submission" date="2021-01" db="EMBL/GenBank/DDBJ databases">
        <title>Genomic Encyclopedia of Type Strains, Phase IV (KMG-IV): sequencing the most valuable type-strain genomes for metagenomic binning, comparative biology and taxonomic classification.</title>
        <authorList>
            <person name="Goeker M."/>
        </authorList>
    </citation>
    <scope>NUCLEOTIDE SEQUENCE [LARGE SCALE GENOMIC DNA]</scope>
    <source>
        <strain evidence="6 7">DSM 24834</strain>
    </source>
</reference>
<keyword evidence="3" id="KW-0804">Transcription</keyword>
<dbReference type="Gene3D" id="3.30.450.40">
    <property type="match status" value="1"/>
</dbReference>
<dbReference type="PANTHER" id="PTHR30136">
    <property type="entry name" value="HELIX-TURN-HELIX TRANSCRIPTIONAL REGULATOR, ICLR FAMILY"/>
    <property type="match status" value="1"/>
</dbReference>
<name>A0ABS2N6S6_9BACI</name>
<comment type="caution">
    <text evidence="6">The sequence shown here is derived from an EMBL/GenBank/DDBJ whole genome shotgun (WGS) entry which is preliminary data.</text>
</comment>
<protein>
    <submittedName>
        <fullName evidence="6">DNA-binding IclR family transcriptional regulator</fullName>
    </submittedName>
</protein>
<evidence type="ECO:0000313" key="6">
    <source>
        <dbReference type="EMBL" id="MBM7583566.1"/>
    </source>
</evidence>
<keyword evidence="7" id="KW-1185">Reference proteome</keyword>
<dbReference type="InterPro" id="IPR014757">
    <property type="entry name" value="Tscrpt_reg_IclR_C"/>
</dbReference>
<accession>A0ABS2N6S6</accession>